<gene>
    <name evidence="3" type="ORF">QCA50_014766</name>
</gene>
<protein>
    <recommendedName>
        <fullName evidence="2">C2H2-type domain-containing protein</fullName>
    </recommendedName>
</protein>
<comment type="caution">
    <text evidence="3">The sequence shown here is derived from an EMBL/GenBank/DDBJ whole genome shotgun (WGS) entry which is preliminary data.</text>
</comment>
<dbReference type="EMBL" id="JASBNA010000037">
    <property type="protein sequence ID" value="KAK7682179.1"/>
    <property type="molecule type" value="Genomic_DNA"/>
</dbReference>
<evidence type="ECO:0000313" key="3">
    <source>
        <dbReference type="EMBL" id="KAK7682179.1"/>
    </source>
</evidence>
<keyword evidence="1" id="KW-0862">Zinc</keyword>
<dbReference type="PROSITE" id="PS50157">
    <property type="entry name" value="ZINC_FINGER_C2H2_2"/>
    <property type="match status" value="1"/>
</dbReference>
<dbReference type="AlphaFoldDB" id="A0AAW0FV74"/>
<evidence type="ECO:0000313" key="4">
    <source>
        <dbReference type="Proteomes" id="UP001385951"/>
    </source>
</evidence>
<keyword evidence="4" id="KW-1185">Reference proteome</keyword>
<dbReference type="Proteomes" id="UP001385951">
    <property type="component" value="Unassembled WGS sequence"/>
</dbReference>
<proteinExistence type="predicted"/>
<dbReference type="InterPro" id="IPR013087">
    <property type="entry name" value="Znf_C2H2_type"/>
</dbReference>
<name>A0AAW0FV74_9APHY</name>
<evidence type="ECO:0000259" key="2">
    <source>
        <dbReference type="PROSITE" id="PS50157"/>
    </source>
</evidence>
<organism evidence="3 4">
    <name type="scientific">Cerrena zonata</name>
    <dbReference type="NCBI Taxonomy" id="2478898"/>
    <lineage>
        <taxon>Eukaryota</taxon>
        <taxon>Fungi</taxon>
        <taxon>Dikarya</taxon>
        <taxon>Basidiomycota</taxon>
        <taxon>Agaricomycotina</taxon>
        <taxon>Agaricomycetes</taxon>
        <taxon>Polyporales</taxon>
        <taxon>Cerrenaceae</taxon>
        <taxon>Cerrena</taxon>
    </lineage>
</organism>
<dbReference type="GO" id="GO:0008270">
    <property type="term" value="F:zinc ion binding"/>
    <property type="evidence" value="ECO:0007669"/>
    <property type="project" value="UniProtKB-KW"/>
</dbReference>
<evidence type="ECO:0000256" key="1">
    <source>
        <dbReference type="PROSITE-ProRule" id="PRU00042"/>
    </source>
</evidence>
<keyword evidence="1" id="KW-0863">Zinc-finger</keyword>
<sequence>MSSKGVVHPNHVGKSIICPNPHCRIELKGKTEAKDHLIEEYPRLAEHCVWLYYFYYCRECAYYTPQKANLKQHLKVKHNQVDTDVSYATYGGADFVLGTDGTPMLWRDIRSPLIALYGNASDLDLDYELTDDGIFCGDYKYYPQ</sequence>
<keyword evidence="1" id="KW-0479">Metal-binding</keyword>
<feature type="domain" description="C2H2-type" evidence="2">
    <location>
        <begin position="55"/>
        <end position="83"/>
    </location>
</feature>
<accession>A0AAW0FV74</accession>
<reference evidence="3 4" key="1">
    <citation type="submission" date="2022-09" db="EMBL/GenBank/DDBJ databases">
        <authorList>
            <person name="Palmer J.M."/>
        </authorList>
    </citation>
    <scope>NUCLEOTIDE SEQUENCE [LARGE SCALE GENOMIC DNA]</scope>
    <source>
        <strain evidence="3 4">DSM 7382</strain>
    </source>
</reference>